<organism evidence="4 5">
    <name type="scientific">Rhizobium sophorae</name>
    <dbReference type="NCBI Taxonomy" id="1535242"/>
    <lineage>
        <taxon>Bacteria</taxon>
        <taxon>Pseudomonadati</taxon>
        <taxon>Pseudomonadota</taxon>
        <taxon>Alphaproteobacteria</taxon>
        <taxon>Hyphomicrobiales</taxon>
        <taxon>Rhizobiaceae</taxon>
        <taxon>Rhizobium/Agrobacterium group</taxon>
        <taxon>Rhizobium</taxon>
    </lineage>
</organism>
<keyword evidence="2" id="KW-0456">Lyase</keyword>
<evidence type="ECO:0000313" key="5">
    <source>
        <dbReference type="Proteomes" id="UP000519972"/>
    </source>
</evidence>
<accession>A0A7Y3S8Q7</accession>
<protein>
    <recommendedName>
        <fullName evidence="3">Xylulose 5-phosphate/Fructose 6-phosphate phosphoketolase C-terminal domain-containing protein</fullName>
    </recommendedName>
</protein>
<dbReference type="Pfam" id="PF09363">
    <property type="entry name" value="XFP_C"/>
    <property type="match status" value="1"/>
</dbReference>
<dbReference type="Gene3D" id="3.40.50.920">
    <property type="match status" value="1"/>
</dbReference>
<evidence type="ECO:0000259" key="3">
    <source>
        <dbReference type="Pfam" id="PF09363"/>
    </source>
</evidence>
<dbReference type="PANTHER" id="PTHR31273:SF0">
    <property type="entry name" value="PHOSPHOKETOLASE-RELATED"/>
    <property type="match status" value="1"/>
</dbReference>
<feature type="domain" description="Xylulose 5-phosphate/Fructose 6-phosphate phosphoketolase C-terminal" evidence="3">
    <location>
        <begin position="20"/>
        <end position="144"/>
    </location>
</feature>
<dbReference type="Proteomes" id="UP000519972">
    <property type="component" value="Unassembled WGS sequence"/>
</dbReference>
<keyword evidence="5" id="KW-1185">Reference proteome</keyword>
<evidence type="ECO:0000313" key="4">
    <source>
        <dbReference type="EMBL" id="NNU39169.1"/>
    </source>
</evidence>
<reference evidence="4 5" key="1">
    <citation type="submission" date="2020-02" db="EMBL/GenBank/DDBJ databases">
        <authorList>
            <person name="Sun Q."/>
        </authorList>
    </citation>
    <scope>NUCLEOTIDE SEQUENCE [LARGE SCALE GENOMIC DNA]</scope>
    <source>
        <strain evidence="4 5">CCBAU 03386</strain>
    </source>
</reference>
<evidence type="ECO:0000256" key="1">
    <source>
        <dbReference type="ARBA" id="ARBA00005623"/>
    </source>
</evidence>
<sequence length="163" mass="18831">QFSMEIMRLTGSVLRGKQHQPSSEHPHGLSDRDFDALFTKNKPIIFAFHGYPWLIHRLTYRRTNHGNLHVRGYKEEGTTTTPFDMVVLNEMDRFHLVEDVIDRLPQLGARAAYFKQAIHEKLVEHRQYIEKYGDDMPAIGGWKWGSKGKSGARHRTSTEGDNA</sequence>
<evidence type="ECO:0000256" key="2">
    <source>
        <dbReference type="ARBA" id="ARBA00023239"/>
    </source>
</evidence>
<comment type="similarity">
    <text evidence="1">Belongs to the XFP family.</text>
</comment>
<dbReference type="InterPro" id="IPR005593">
    <property type="entry name" value="Xul5P/Fru6P_PKetolase"/>
</dbReference>
<name>A0A7Y3S8Q7_9HYPH</name>
<dbReference type="GO" id="GO:0016832">
    <property type="term" value="F:aldehyde-lyase activity"/>
    <property type="evidence" value="ECO:0007669"/>
    <property type="project" value="InterPro"/>
</dbReference>
<dbReference type="InterPro" id="IPR018969">
    <property type="entry name" value="Xul5P/Fru6P_PKetolase_C"/>
</dbReference>
<proteinExistence type="inferred from homology"/>
<dbReference type="InterPro" id="IPR009014">
    <property type="entry name" value="Transketo_C/PFOR_II"/>
</dbReference>
<gene>
    <name evidence="4" type="ORF">G9X64_22340</name>
</gene>
<dbReference type="GO" id="GO:0005975">
    <property type="term" value="P:carbohydrate metabolic process"/>
    <property type="evidence" value="ECO:0007669"/>
    <property type="project" value="InterPro"/>
</dbReference>
<comment type="caution">
    <text evidence="4">The sequence shown here is derived from an EMBL/GenBank/DDBJ whole genome shotgun (WGS) entry which is preliminary data.</text>
</comment>
<feature type="non-terminal residue" evidence="4">
    <location>
        <position position="1"/>
    </location>
</feature>
<dbReference type="AlphaFoldDB" id="A0A7Y3S8Q7"/>
<dbReference type="PANTHER" id="PTHR31273">
    <property type="entry name" value="PHOSPHOKETOLASE-RELATED"/>
    <property type="match status" value="1"/>
</dbReference>
<dbReference type="EMBL" id="JABFCN010000037">
    <property type="protein sequence ID" value="NNU39169.1"/>
    <property type="molecule type" value="Genomic_DNA"/>
</dbReference>